<reference evidence="3" key="1">
    <citation type="submission" date="2020-10" db="EMBL/GenBank/DDBJ databases">
        <authorList>
            <person name="Gilroy R."/>
        </authorList>
    </citation>
    <scope>NUCLEOTIDE SEQUENCE</scope>
    <source>
        <strain evidence="3">ChiSjej4B22-9803</strain>
    </source>
</reference>
<dbReference type="PANTHER" id="PTHR46797:SF1">
    <property type="entry name" value="METHYLPHOSPHONATE SYNTHASE"/>
    <property type="match status" value="1"/>
</dbReference>
<gene>
    <name evidence="3" type="ORF">IAB04_08100</name>
</gene>
<dbReference type="GO" id="GO:0003677">
    <property type="term" value="F:DNA binding"/>
    <property type="evidence" value="ECO:0007669"/>
    <property type="project" value="UniProtKB-KW"/>
</dbReference>
<proteinExistence type="predicted"/>
<dbReference type="EMBL" id="DVND01000203">
    <property type="protein sequence ID" value="HIU49316.1"/>
    <property type="molecule type" value="Genomic_DNA"/>
</dbReference>
<dbReference type="InterPro" id="IPR050807">
    <property type="entry name" value="TransReg_Diox_bact_type"/>
</dbReference>
<feature type="domain" description="HTH cro/C1-type" evidence="2">
    <location>
        <begin position="16"/>
        <end position="70"/>
    </location>
</feature>
<evidence type="ECO:0000313" key="3">
    <source>
        <dbReference type="EMBL" id="HIU49316.1"/>
    </source>
</evidence>
<evidence type="ECO:0000256" key="1">
    <source>
        <dbReference type="ARBA" id="ARBA00023125"/>
    </source>
</evidence>
<accession>A0A9D1LWN6</accession>
<keyword evidence="1" id="KW-0238">DNA-binding</keyword>
<dbReference type="Proteomes" id="UP000824111">
    <property type="component" value="Unassembled WGS sequence"/>
</dbReference>
<dbReference type="SMART" id="SM00530">
    <property type="entry name" value="HTH_XRE"/>
    <property type="match status" value="1"/>
</dbReference>
<dbReference type="InterPro" id="IPR001387">
    <property type="entry name" value="Cro/C1-type_HTH"/>
</dbReference>
<dbReference type="Gene3D" id="1.10.260.40">
    <property type="entry name" value="lambda repressor-like DNA-binding domains"/>
    <property type="match status" value="1"/>
</dbReference>
<dbReference type="GO" id="GO:0003700">
    <property type="term" value="F:DNA-binding transcription factor activity"/>
    <property type="evidence" value="ECO:0007669"/>
    <property type="project" value="TreeGrafter"/>
</dbReference>
<sequence>MKKEYKTYYKKLGLNIAYYRKMRDLTQEQLAEKMDISQTHISKMEVASVGISLDKLFQLAEILKVPPYKLLEFKED</sequence>
<dbReference type="CDD" id="cd00093">
    <property type="entry name" value="HTH_XRE"/>
    <property type="match status" value="1"/>
</dbReference>
<dbReference type="Pfam" id="PF01381">
    <property type="entry name" value="HTH_3"/>
    <property type="match status" value="1"/>
</dbReference>
<dbReference type="PANTHER" id="PTHR46797">
    <property type="entry name" value="HTH-TYPE TRANSCRIPTIONAL REGULATOR"/>
    <property type="match status" value="1"/>
</dbReference>
<evidence type="ECO:0000313" key="4">
    <source>
        <dbReference type="Proteomes" id="UP000824111"/>
    </source>
</evidence>
<reference evidence="3" key="2">
    <citation type="journal article" date="2021" name="PeerJ">
        <title>Extensive microbial diversity within the chicken gut microbiome revealed by metagenomics and culture.</title>
        <authorList>
            <person name="Gilroy R."/>
            <person name="Ravi A."/>
            <person name="Getino M."/>
            <person name="Pursley I."/>
            <person name="Horton D.L."/>
            <person name="Alikhan N.F."/>
            <person name="Baker D."/>
            <person name="Gharbi K."/>
            <person name="Hall N."/>
            <person name="Watson M."/>
            <person name="Adriaenssens E.M."/>
            <person name="Foster-Nyarko E."/>
            <person name="Jarju S."/>
            <person name="Secka A."/>
            <person name="Antonio M."/>
            <person name="Oren A."/>
            <person name="Chaudhuri R.R."/>
            <person name="La Ragione R."/>
            <person name="Hildebrand F."/>
            <person name="Pallen M.J."/>
        </authorList>
    </citation>
    <scope>NUCLEOTIDE SEQUENCE</scope>
    <source>
        <strain evidence="3">ChiSjej4B22-9803</strain>
    </source>
</reference>
<organism evidence="3 4">
    <name type="scientific">Candidatus Avimonoglobus intestinipullorum</name>
    <dbReference type="NCBI Taxonomy" id="2840699"/>
    <lineage>
        <taxon>Bacteria</taxon>
        <taxon>Bacillati</taxon>
        <taxon>Bacillota</taxon>
        <taxon>Clostridia</taxon>
        <taxon>Eubacteriales</taxon>
        <taxon>Candidatus Avimonoglobus</taxon>
    </lineage>
</organism>
<dbReference type="PROSITE" id="PS50943">
    <property type="entry name" value="HTH_CROC1"/>
    <property type="match status" value="1"/>
</dbReference>
<dbReference type="AlphaFoldDB" id="A0A9D1LWN6"/>
<name>A0A9D1LWN6_9FIRM</name>
<protein>
    <submittedName>
        <fullName evidence="3">Helix-turn-helix transcriptional regulator</fullName>
    </submittedName>
</protein>
<dbReference type="InterPro" id="IPR010982">
    <property type="entry name" value="Lambda_DNA-bd_dom_sf"/>
</dbReference>
<dbReference type="SUPFAM" id="SSF47413">
    <property type="entry name" value="lambda repressor-like DNA-binding domains"/>
    <property type="match status" value="1"/>
</dbReference>
<comment type="caution">
    <text evidence="3">The sequence shown here is derived from an EMBL/GenBank/DDBJ whole genome shotgun (WGS) entry which is preliminary data.</text>
</comment>
<evidence type="ECO:0000259" key="2">
    <source>
        <dbReference type="PROSITE" id="PS50943"/>
    </source>
</evidence>
<dbReference type="GO" id="GO:0005829">
    <property type="term" value="C:cytosol"/>
    <property type="evidence" value="ECO:0007669"/>
    <property type="project" value="TreeGrafter"/>
</dbReference>